<evidence type="ECO:0000313" key="9">
    <source>
        <dbReference type="EMBL" id="KAF4974460.1"/>
    </source>
</evidence>
<dbReference type="PROSITE" id="PS51767">
    <property type="entry name" value="PEPTIDASE_A1"/>
    <property type="match status" value="1"/>
</dbReference>
<evidence type="ECO:0000256" key="1">
    <source>
        <dbReference type="ARBA" id="ARBA00004167"/>
    </source>
</evidence>
<feature type="domain" description="Peptidase A1" evidence="8">
    <location>
        <begin position="46"/>
        <end position="399"/>
    </location>
</feature>
<dbReference type="CDD" id="cd12087">
    <property type="entry name" value="TM_EGFR-like"/>
    <property type="match status" value="1"/>
</dbReference>
<feature type="chain" id="PRO_5034183282" description="Peptidase A1 domain-containing protein" evidence="7">
    <location>
        <begin position="23"/>
        <end position="561"/>
    </location>
</feature>
<feature type="region of interest" description="Disordered" evidence="5">
    <location>
        <begin position="514"/>
        <end position="561"/>
    </location>
</feature>
<gene>
    <name evidence="9" type="ORF">FZEAL_8631</name>
</gene>
<keyword evidence="3 6" id="KW-1133">Transmembrane helix</keyword>
<proteinExistence type="predicted"/>
<dbReference type="Gene3D" id="2.40.70.10">
    <property type="entry name" value="Acid Proteases"/>
    <property type="match status" value="2"/>
</dbReference>
<feature type="signal peptide" evidence="7">
    <location>
        <begin position="1"/>
        <end position="22"/>
    </location>
</feature>
<evidence type="ECO:0000256" key="5">
    <source>
        <dbReference type="SAM" id="MobiDB-lite"/>
    </source>
</evidence>
<feature type="compositionally biased region" description="Basic and acidic residues" evidence="5">
    <location>
        <begin position="551"/>
        <end position="561"/>
    </location>
</feature>
<dbReference type="EMBL" id="JABEYC010000749">
    <property type="protein sequence ID" value="KAF4974460.1"/>
    <property type="molecule type" value="Genomic_DNA"/>
</dbReference>
<dbReference type="PANTHER" id="PTHR15549:SF26">
    <property type="entry name" value="AXIAL BUDDING PATTERN PROTEIN 2-RELATED"/>
    <property type="match status" value="1"/>
</dbReference>
<reference evidence="9" key="2">
    <citation type="submission" date="2020-05" db="EMBL/GenBank/DDBJ databases">
        <authorList>
            <person name="Kim H.-S."/>
            <person name="Proctor R.H."/>
            <person name="Brown D.W."/>
        </authorList>
    </citation>
    <scope>NUCLEOTIDE SEQUENCE</scope>
    <source>
        <strain evidence="9">NRRL 22465</strain>
    </source>
</reference>
<dbReference type="InterPro" id="IPR051694">
    <property type="entry name" value="Immunoregulatory_rcpt-like"/>
</dbReference>
<dbReference type="SUPFAM" id="SSF50630">
    <property type="entry name" value="Acid proteases"/>
    <property type="match status" value="1"/>
</dbReference>
<dbReference type="AlphaFoldDB" id="A0A8H4UEF2"/>
<dbReference type="InterPro" id="IPR033121">
    <property type="entry name" value="PEPTIDASE_A1"/>
</dbReference>
<accession>A0A8H4UEF2</accession>
<dbReference type="OrthoDB" id="5361565at2759"/>
<evidence type="ECO:0000256" key="6">
    <source>
        <dbReference type="SAM" id="Phobius"/>
    </source>
</evidence>
<evidence type="ECO:0000259" key="8">
    <source>
        <dbReference type="PROSITE" id="PS51767"/>
    </source>
</evidence>
<evidence type="ECO:0000313" key="10">
    <source>
        <dbReference type="Proteomes" id="UP000635477"/>
    </source>
</evidence>
<dbReference type="PANTHER" id="PTHR15549">
    <property type="entry name" value="PAIRED IMMUNOGLOBULIN-LIKE TYPE 2 RECEPTOR"/>
    <property type="match status" value="1"/>
</dbReference>
<evidence type="ECO:0000256" key="7">
    <source>
        <dbReference type="SAM" id="SignalP"/>
    </source>
</evidence>
<keyword evidence="7" id="KW-0732">Signal</keyword>
<dbReference type="GO" id="GO:0016020">
    <property type="term" value="C:membrane"/>
    <property type="evidence" value="ECO:0007669"/>
    <property type="project" value="UniProtKB-SubCell"/>
</dbReference>
<dbReference type="InterPro" id="IPR021109">
    <property type="entry name" value="Peptidase_aspartic_dom_sf"/>
</dbReference>
<feature type="region of interest" description="Disordered" evidence="5">
    <location>
        <begin position="430"/>
        <end position="466"/>
    </location>
</feature>
<dbReference type="Proteomes" id="UP000635477">
    <property type="component" value="Unassembled WGS sequence"/>
</dbReference>
<comment type="subcellular location">
    <subcellularLocation>
        <location evidence="1">Membrane</location>
        <topology evidence="1">Single-pass membrane protein</topology>
    </subcellularLocation>
</comment>
<feature type="compositionally biased region" description="Low complexity" evidence="5">
    <location>
        <begin position="442"/>
        <end position="461"/>
    </location>
</feature>
<evidence type="ECO:0000256" key="3">
    <source>
        <dbReference type="ARBA" id="ARBA00022989"/>
    </source>
</evidence>
<organism evidence="9 10">
    <name type="scientific">Fusarium zealandicum</name>
    <dbReference type="NCBI Taxonomy" id="1053134"/>
    <lineage>
        <taxon>Eukaryota</taxon>
        <taxon>Fungi</taxon>
        <taxon>Dikarya</taxon>
        <taxon>Ascomycota</taxon>
        <taxon>Pezizomycotina</taxon>
        <taxon>Sordariomycetes</taxon>
        <taxon>Hypocreomycetidae</taxon>
        <taxon>Hypocreales</taxon>
        <taxon>Nectriaceae</taxon>
        <taxon>Fusarium</taxon>
        <taxon>Fusarium staphyleae species complex</taxon>
    </lineage>
</organism>
<reference evidence="9" key="1">
    <citation type="journal article" date="2020" name="BMC Genomics">
        <title>Correction to: Identification and distribution of gene clusters required for synthesis of sphingolipid metabolism inhibitors in diverse species of the filamentous fungus Fusarium.</title>
        <authorList>
            <person name="Kim H.S."/>
            <person name="Lohmar J.M."/>
            <person name="Busman M."/>
            <person name="Brown D.W."/>
            <person name="Naumann T.A."/>
            <person name="Divon H.H."/>
            <person name="Lysoe E."/>
            <person name="Uhlig S."/>
            <person name="Proctor R.H."/>
        </authorList>
    </citation>
    <scope>NUCLEOTIDE SEQUENCE</scope>
    <source>
        <strain evidence="9">NRRL 22465</strain>
    </source>
</reference>
<comment type="caution">
    <text evidence="9">The sequence shown here is derived from an EMBL/GenBank/DDBJ whole genome shotgun (WGS) entry which is preliminary data.</text>
</comment>
<feature type="transmembrane region" description="Helical" evidence="6">
    <location>
        <begin position="472"/>
        <end position="496"/>
    </location>
</feature>
<dbReference type="GO" id="GO:0071944">
    <property type="term" value="C:cell periphery"/>
    <property type="evidence" value="ECO:0007669"/>
    <property type="project" value="UniProtKB-ARBA"/>
</dbReference>
<sequence>MHATSPAYVWASMLLLGGSSMAKDCVPLPLSMGIDNVTLANGFSRRGINLKIGTPEQTFSFMPRWGNNNTFLYGPNCDEENRDEGNCETFRGGFYVPKDSKSKKDGGGKDDEPLSEPFDKDTYDIITDTITWADDLTLQDFPIARPKNTSTWDLQGYSPQNIIGMDSGSTILTSLKNAGRIASRSWSFWWGLDGINSKDQKGGSFVLGGYDRAKAYGDGLTTSLSNRDRCGTGMVLNIQDMVLNFKNGTDYSIFPQENGGTVLQGCISPDTPAVMAVPYDPYWENFGNAIDSLYSNNDQRTFGIDFFNLILMDNEEPFDGDLTFKLDSSLEITIPNRQLVIPERTIDKNGEIIANASNPVIRINPLQDVSAKTFPYLGRYFLTAAYVVLNEDANEFTLYQANPSSEEDLVALDEDNKSIDAAASCTVAPTATAEPGVGETGGSSSSGDGSSGSGSEDGSAGNEEDSGLSTGAIAGIAVGVCVPAIAAIAGLIWWLMKRRKNNDQNHLQSTAQYMSAAQTDPSKPGYSGQAWIPQEMATNDHIPQEMAADNQPRRAPAEMPG</sequence>
<evidence type="ECO:0000256" key="2">
    <source>
        <dbReference type="ARBA" id="ARBA00022692"/>
    </source>
</evidence>
<protein>
    <recommendedName>
        <fullName evidence="8">Peptidase A1 domain-containing protein</fullName>
    </recommendedName>
</protein>
<keyword evidence="10" id="KW-1185">Reference proteome</keyword>
<evidence type="ECO:0000256" key="4">
    <source>
        <dbReference type="ARBA" id="ARBA00023136"/>
    </source>
</evidence>
<feature type="region of interest" description="Disordered" evidence="5">
    <location>
        <begin position="98"/>
        <end position="120"/>
    </location>
</feature>
<keyword evidence="2 6" id="KW-0812">Transmembrane</keyword>
<keyword evidence="4 6" id="KW-0472">Membrane</keyword>
<name>A0A8H4UEF2_9HYPO</name>